<dbReference type="PROSITE" id="PS00662">
    <property type="entry name" value="T2SP_E"/>
    <property type="match status" value="1"/>
</dbReference>
<dbReference type="PANTHER" id="PTHR30258:SF1">
    <property type="entry name" value="PROTEIN TRANSPORT PROTEIN HOFB HOMOLOG"/>
    <property type="match status" value="1"/>
</dbReference>
<dbReference type="Pfam" id="PF00437">
    <property type="entry name" value="T2SSE"/>
    <property type="match status" value="1"/>
</dbReference>
<evidence type="ECO:0000256" key="2">
    <source>
        <dbReference type="ARBA" id="ARBA00022741"/>
    </source>
</evidence>
<proteinExistence type="inferred from homology"/>
<dbReference type="InterPro" id="IPR027417">
    <property type="entry name" value="P-loop_NTPase"/>
</dbReference>
<reference evidence="5 6" key="1">
    <citation type="submission" date="2019-04" db="EMBL/GenBank/DDBJ databases">
        <authorList>
            <person name="Li M."/>
            <person name="Gao C."/>
        </authorList>
    </citation>
    <scope>NUCLEOTIDE SEQUENCE [LARGE SCALE GENOMIC DNA]</scope>
    <source>
        <strain evidence="5 6">BGMRC 2031</strain>
    </source>
</reference>
<accession>A0ABY2SSB4</accession>
<evidence type="ECO:0000256" key="1">
    <source>
        <dbReference type="ARBA" id="ARBA00006611"/>
    </source>
</evidence>
<keyword evidence="2" id="KW-0547">Nucleotide-binding</keyword>
<comment type="caution">
    <text evidence="5">The sequence shown here is derived from an EMBL/GenBank/DDBJ whole genome shotgun (WGS) entry which is preliminary data.</text>
</comment>
<dbReference type="Gene3D" id="3.30.450.90">
    <property type="match status" value="1"/>
</dbReference>
<dbReference type="InterPro" id="IPR001482">
    <property type="entry name" value="T2SS/T4SS_dom"/>
</dbReference>
<name>A0ABY2SSB4_9HYPH</name>
<comment type="similarity">
    <text evidence="1">Belongs to the GSP E family.</text>
</comment>
<dbReference type="EMBL" id="SZPQ01000001">
    <property type="protein sequence ID" value="TKI08770.1"/>
    <property type="molecule type" value="Genomic_DNA"/>
</dbReference>
<dbReference type="SMART" id="SM00382">
    <property type="entry name" value="AAA"/>
    <property type="match status" value="1"/>
</dbReference>
<dbReference type="Gene3D" id="3.40.50.300">
    <property type="entry name" value="P-loop containing nucleotide triphosphate hydrolases"/>
    <property type="match status" value="1"/>
</dbReference>
<keyword evidence="6" id="KW-1185">Reference proteome</keyword>
<evidence type="ECO:0000313" key="5">
    <source>
        <dbReference type="EMBL" id="TKI08770.1"/>
    </source>
</evidence>
<dbReference type="RefSeq" id="WP_136988124.1">
    <property type="nucleotide sequence ID" value="NZ_SZPQ01000001.1"/>
</dbReference>
<dbReference type="Proteomes" id="UP000305202">
    <property type="component" value="Unassembled WGS sequence"/>
</dbReference>
<dbReference type="CDD" id="cd01129">
    <property type="entry name" value="PulE-GspE-like"/>
    <property type="match status" value="1"/>
</dbReference>
<feature type="domain" description="Bacterial type II secretion system protein E" evidence="4">
    <location>
        <begin position="212"/>
        <end position="226"/>
    </location>
</feature>
<evidence type="ECO:0000313" key="6">
    <source>
        <dbReference type="Proteomes" id="UP000305202"/>
    </source>
</evidence>
<dbReference type="SUPFAM" id="SSF52540">
    <property type="entry name" value="P-loop containing nucleoside triphosphate hydrolases"/>
    <property type="match status" value="1"/>
</dbReference>
<evidence type="ECO:0000259" key="4">
    <source>
        <dbReference type="PROSITE" id="PS00662"/>
    </source>
</evidence>
<gene>
    <name evidence="5" type="ORF">FCN80_01590</name>
</gene>
<protein>
    <submittedName>
        <fullName evidence="5">Type II secretion system protein GspE</fullName>
    </submittedName>
</protein>
<sequence length="375" mass="41523">MINAESPPVPLDEFITHLLAQAVDRQASDIHIEPLASTACRIRLRIDGLLRQGRHCDPPLAARLTVGLKMMAGMDIAERRLPQDGQFAFGPPDAGYSCRVSSLPTLSGEKLVLRLLRRRQTGPTLAELGMPPALRRRFLRLLRRPHGLVLLTGPTGSGKTLTLYAALGVLKRRPMNICTVEDPVEIPLTDINQCQVNHKARLDFPVLLRAMLRQDPDVIMVGEIRDAATAAIALHAAQTGHLVLSTLHTAGAGDCLRRLCHLGLTAEQVAPVLRLVMAQRLVRRLCPACRREAPSPDRDGRFYSRQWRAVGCALCHEGYHGRQGLFYLRETSAWRDEASMEDTETENNLRDAGRLLVEQGLTTLTELNRVLGRPA</sequence>
<organism evidence="5 6">
    <name type="scientific">Martelella alba</name>
    <dbReference type="NCBI Taxonomy" id="2590451"/>
    <lineage>
        <taxon>Bacteria</taxon>
        <taxon>Pseudomonadati</taxon>
        <taxon>Pseudomonadota</taxon>
        <taxon>Alphaproteobacteria</taxon>
        <taxon>Hyphomicrobiales</taxon>
        <taxon>Aurantimonadaceae</taxon>
        <taxon>Martelella</taxon>
    </lineage>
</organism>
<evidence type="ECO:0000256" key="3">
    <source>
        <dbReference type="ARBA" id="ARBA00022840"/>
    </source>
</evidence>
<dbReference type="PANTHER" id="PTHR30258">
    <property type="entry name" value="TYPE II SECRETION SYSTEM PROTEIN GSPE-RELATED"/>
    <property type="match status" value="1"/>
</dbReference>
<keyword evidence="3" id="KW-0067">ATP-binding</keyword>
<dbReference type="InterPro" id="IPR003593">
    <property type="entry name" value="AAA+_ATPase"/>
</dbReference>